<evidence type="ECO:0000259" key="4">
    <source>
        <dbReference type="PROSITE" id="PS50002"/>
    </source>
</evidence>
<feature type="compositionally biased region" description="Basic and acidic residues" evidence="3">
    <location>
        <begin position="547"/>
        <end position="557"/>
    </location>
</feature>
<feature type="region of interest" description="Disordered" evidence="3">
    <location>
        <begin position="1382"/>
        <end position="1468"/>
    </location>
</feature>
<feature type="compositionally biased region" description="Acidic residues" evidence="3">
    <location>
        <begin position="118"/>
        <end position="135"/>
    </location>
</feature>
<dbReference type="SMART" id="SM00326">
    <property type="entry name" value="SH3"/>
    <property type="match status" value="1"/>
</dbReference>
<feature type="region of interest" description="Disordered" evidence="3">
    <location>
        <begin position="1"/>
        <end position="76"/>
    </location>
</feature>
<dbReference type="SMART" id="SM00314">
    <property type="entry name" value="RA"/>
    <property type="match status" value="1"/>
</dbReference>
<feature type="compositionally biased region" description="Polar residues" evidence="3">
    <location>
        <begin position="1422"/>
        <end position="1443"/>
    </location>
</feature>
<dbReference type="EMBL" id="NPIC01000002">
    <property type="protein sequence ID" value="RDL39679.1"/>
    <property type="molecule type" value="Genomic_DNA"/>
</dbReference>
<feature type="region of interest" description="Disordered" evidence="3">
    <location>
        <begin position="1290"/>
        <end position="1332"/>
    </location>
</feature>
<dbReference type="GO" id="GO:0030950">
    <property type="term" value="P:establishment or maintenance of actin cytoskeleton polarity"/>
    <property type="evidence" value="ECO:0007669"/>
    <property type="project" value="TreeGrafter"/>
</dbReference>
<feature type="domain" description="SAM" evidence="5">
    <location>
        <begin position="1152"/>
        <end position="1215"/>
    </location>
</feature>
<protein>
    <recommendedName>
        <fullName evidence="9">Tip elongation aberrant protein Tea4</fullName>
    </recommendedName>
</protein>
<feature type="compositionally biased region" description="Polar residues" evidence="3">
    <location>
        <begin position="537"/>
        <end position="546"/>
    </location>
</feature>
<feature type="compositionally biased region" description="Polar residues" evidence="3">
    <location>
        <begin position="667"/>
        <end position="676"/>
    </location>
</feature>
<reference evidence="7 8" key="1">
    <citation type="journal article" date="2018" name="IMA Fungus">
        <title>IMA Genome-F 9: Draft genome sequence of Annulohypoxylon stygium, Aspergillus mulundensis, Berkeleyomyces basicola (syn. Thielaviopsis basicola), Ceratocystis smalleyi, two Cercospora beticola strains, Coleophoma cylindrospora, Fusarium fracticaudum, Phialophora cf. hyalina, and Morchella septimelata.</title>
        <authorList>
            <person name="Wingfield B.D."/>
            <person name="Bills G.F."/>
            <person name="Dong Y."/>
            <person name="Huang W."/>
            <person name="Nel W.J."/>
            <person name="Swalarsk-Parry B.S."/>
            <person name="Vaghefi N."/>
            <person name="Wilken P.M."/>
            <person name="An Z."/>
            <person name="de Beer Z.W."/>
            <person name="De Vos L."/>
            <person name="Chen L."/>
            <person name="Duong T.A."/>
            <person name="Gao Y."/>
            <person name="Hammerbacher A."/>
            <person name="Kikkert J.R."/>
            <person name="Li Y."/>
            <person name="Li H."/>
            <person name="Li K."/>
            <person name="Li Q."/>
            <person name="Liu X."/>
            <person name="Ma X."/>
            <person name="Naidoo K."/>
            <person name="Pethybridge S.J."/>
            <person name="Sun J."/>
            <person name="Steenkamp E.T."/>
            <person name="van der Nest M.A."/>
            <person name="van Wyk S."/>
            <person name="Wingfield M.J."/>
            <person name="Xiong C."/>
            <person name="Yue Q."/>
            <person name="Zhang X."/>
        </authorList>
    </citation>
    <scope>NUCLEOTIDE SEQUENCE [LARGE SCALE GENOMIC DNA]</scope>
    <source>
        <strain evidence="7 8">BP 5553</strain>
    </source>
</reference>
<feature type="region of interest" description="Disordered" evidence="3">
    <location>
        <begin position="536"/>
        <end position="909"/>
    </location>
</feature>
<dbReference type="PROSITE" id="PS50200">
    <property type="entry name" value="RA"/>
    <property type="match status" value="1"/>
</dbReference>
<dbReference type="PROSITE" id="PS50105">
    <property type="entry name" value="SAM_DOMAIN"/>
    <property type="match status" value="1"/>
</dbReference>
<dbReference type="STRING" id="2656787.A0A370TVY9"/>
<dbReference type="GO" id="GO:0008104">
    <property type="term" value="P:intracellular protein localization"/>
    <property type="evidence" value="ECO:0007669"/>
    <property type="project" value="TreeGrafter"/>
</dbReference>
<dbReference type="Proteomes" id="UP000254866">
    <property type="component" value="Unassembled WGS sequence"/>
</dbReference>
<evidence type="ECO:0000256" key="2">
    <source>
        <dbReference type="PROSITE-ProRule" id="PRU00192"/>
    </source>
</evidence>
<feature type="compositionally biased region" description="Polar residues" evidence="3">
    <location>
        <begin position="157"/>
        <end position="178"/>
    </location>
</feature>
<dbReference type="Gene3D" id="1.10.150.50">
    <property type="entry name" value="Transcription Factor, Ets-1"/>
    <property type="match status" value="1"/>
</dbReference>
<dbReference type="SUPFAM" id="SSF47769">
    <property type="entry name" value="SAM/Pointed domain"/>
    <property type="match status" value="1"/>
</dbReference>
<dbReference type="Gene3D" id="2.30.30.40">
    <property type="entry name" value="SH3 Domains"/>
    <property type="match status" value="1"/>
</dbReference>
<dbReference type="CDD" id="cd09533">
    <property type="entry name" value="SAM_Ste50-like_fungal"/>
    <property type="match status" value="1"/>
</dbReference>
<keyword evidence="8" id="KW-1185">Reference proteome</keyword>
<dbReference type="InterPro" id="IPR029071">
    <property type="entry name" value="Ubiquitin-like_domsf"/>
</dbReference>
<accession>A0A370TVY9</accession>
<dbReference type="InterPro" id="IPR001660">
    <property type="entry name" value="SAM"/>
</dbReference>
<feature type="compositionally biased region" description="Polar residues" evidence="3">
    <location>
        <begin position="1115"/>
        <end position="1137"/>
    </location>
</feature>
<dbReference type="GeneID" id="43596868"/>
<dbReference type="GO" id="GO:0051286">
    <property type="term" value="C:cell tip"/>
    <property type="evidence" value="ECO:0007669"/>
    <property type="project" value="TreeGrafter"/>
</dbReference>
<dbReference type="PANTHER" id="PTHR47775:SF1">
    <property type="entry name" value="BUD SITE SELECTION PROTEIN 14"/>
    <property type="match status" value="1"/>
</dbReference>
<feature type="region of interest" description="Disordered" evidence="3">
    <location>
        <begin position="1090"/>
        <end position="1142"/>
    </location>
</feature>
<evidence type="ECO:0000259" key="5">
    <source>
        <dbReference type="PROSITE" id="PS50105"/>
    </source>
</evidence>
<dbReference type="SMART" id="SM00454">
    <property type="entry name" value="SAM"/>
    <property type="match status" value="1"/>
</dbReference>
<evidence type="ECO:0000259" key="6">
    <source>
        <dbReference type="PROSITE" id="PS50200"/>
    </source>
</evidence>
<feature type="compositionally biased region" description="Polar residues" evidence="3">
    <location>
        <begin position="1296"/>
        <end position="1317"/>
    </location>
</feature>
<feature type="domain" description="SH3" evidence="4">
    <location>
        <begin position="331"/>
        <end position="392"/>
    </location>
</feature>
<sequence>MTRPEIIRADSIDLQDQNAPSAQDHSRKPPNAGPIGVGSPASHHAEALREVAAEAAEQNHRSPRVSREWANSEVQQLEQYGEDDMVAAVGSKVNGSNYQQQDALAIAQNGGLTGLSAEDAEMADAEGDDDMDDDMMDKISSSPSIDDGGCSLPQLWPQRSSPLSKSPSTPVSFSQACGESSPPFLETPDYFSLQSQHGQVGKEMIQGGQIQYNHHLPGEYPDRLDDSDGDSDTELDDRRQADGMVSPSPAELMKQYIGHYHQTCEHDSFSDGLPDRCLDRHNSEDQFKCALTLPYDSSDEEDDDYDIPYSADSRFVDSGWGGECLQDTEDIDFEFVYALHTFVATVEGQANATKGDTMVLLDDSNSYWWLVRVVKDSSIGYLPAEHIETPTERLARLNKHRNIDLTSTMLGDQAEKTKNPLKMAIRRRNAKTVAFAAPTYVEASDIDYSTDEEEDGEGEYYRQNGEAEQTADQQNATADEEDVDRVEPLKPRAEVREVISASAEPDAKAEVMVSDVNDDTTRTSDEIFDGKLESKSRNGTVRNTDSFFKDDTVETRKITLTPNLLRDDSSASTRTSNDSKDFKQRPSLDKVEKDSSPEKSKDKKDKKDKKEKDKKPGMLSGLFKRKEKRAKTTEEEVDELMAGKRSTENARGSPVPSKDSDDIASIEEQTPVSSSEIQRHPSKLQKQPRNEVTGRKAGLAKELKPLEQPQDRATPAESVKEPVKTPSMRLVESDPAENSVQPRDLSPELARDPTPVAVAPKEHKSVGPISKILRSGNPEPKPVKLKKAKARVELDDFDSSPDNSSVEEPELAPSKQFQAAIPGSFPDSYTSTPAQEKPNPTEERLSESPVEVSPMTPVQSYPPPLMGDNSSQEEPPSPRSSVSPELIDADDAREKKDQASSTTSASTPTWSDAHLRTFFDDDADIKDLLVVVYDKSGVVPAGPDHPVVGNLFREENAKLADITNDGYQHATAGRPASALTIDLWPLTFDRGHDSKPSQPASEPSLSELARWKRTSATSSRIQLLHTWTARQLNSPTLSTLPTSAICDLINDETTVAALRCFTASLLATSPPAVGVPPCFNISMAFESGTAYPESDADDEYERSVHASSPVLATDSEASPTDSEGLSSNEHTPTTYGAHSSGDRLPETIITEWTADECADFVGSLGLRQYAEQFLENDIVGESLVALLHDDLKQMGVTSVGHRLTILKSVYDIKIKQDIPLESDHYVPLSADAEAQYATATLKDIKLLVEQLRLRDERMSIAEQELRRITAEYTRLREDLLPVFRMAKEGQPLPYPSTDTNNQISYNYDTSNIISPPAQTTSSGQSGGGVSRNLSTKKLFFEPPKNASPTYMQIGQERSLMEQALDPANAAERAVLSSSHLAAMNGGSQPSISPGHPSPNQPSPTSPPTLNGSTLASHYYRSDQPTPARSTFDNDQYQPSTYSRDSTKPAPLRRAQTPALDTPSGSSGGGASVEIFKSFRVSMEDPCYKVLPAALKKYNINAPWEQYALYIVYGDKERCLGRDEKPLILFKQLDKEGKKPMFMLRKLPDVGQVSDAPGSAGLDRGMGRAHQNAGATYDPPGGII</sequence>
<feature type="compositionally biased region" description="Polar residues" evidence="3">
    <location>
        <begin position="466"/>
        <end position="477"/>
    </location>
</feature>
<feature type="region of interest" description="Disordered" evidence="3">
    <location>
        <begin position="1564"/>
        <end position="1583"/>
    </location>
</feature>
<dbReference type="RefSeq" id="XP_031872335.1">
    <property type="nucleotide sequence ID" value="XM_032012642.1"/>
</dbReference>
<feature type="compositionally biased region" description="Basic and acidic residues" evidence="3">
    <location>
        <begin position="1"/>
        <end position="11"/>
    </location>
</feature>
<organism evidence="7 8">
    <name type="scientific">Venustampulla echinocandica</name>
    <dbReference type="NCBI Taxonomy" id="2656787"/>
    <lineage>
        <taxon>Eukaryota</taxon>
        <taxon>Fungi</taxon>
        <taxon>Dikarya</taxon>
        <taxon>Ascomycota</taxon>
        <taxon>Pezizomycotina</taxon>
        <taxon>Leotiomycetes</taxon>
        <taxon>Helotiales</taxon>
        <taxon>Pleuroascaceae</taxon>
        <taxon>Venustampulla</taxon>
    </lineage>
</organism>
<dbReference type="GO" id="GO:0015630">
    <property type="term" value="C:microtubule cytoskeleton"/>
    <property type="evidence" value="ECO:0007669"/>
    <property type="project" value="TreeGrafter"/>
</dbReference>
<dbReference type="Gene3D" id="3.10.20.90">
    <property type="entry name" value="Phosphatidylinositol 3-kinase Catalytic Subunit, Chain A, domain 1"/>
    <property type="match status" value="1"/>
</dbReference>
<dbReference type="PANTHER" id="PTHR47775">
    <property type="entry name" value="BUD SITE SELECTION PROTEIN 14"/>
    <property type="match status" value="1"/>
</dbReference>
<feature type="region of interest" description="Disordered" evidence="3">
    <location>
        <begin position="464"/>
        <end position="485"/>
    </location>
</feature>
<dbReference type="Pfam" id="PF07647">
    <property type="entry name" value="SAM_2"/>
    <property type="match status" value="1"/>
</dbReference>
<dbReference type="OrthoDB" id="196165at2759"/>
<evidence type="ECO:0000256" key="3">
    <source>
        <dbReference type="SAM" id="MobiDB-lite"/>
    </source>
</evidence>
<feature type="compositionally biased region" description="Basic and acidic residues" evidence="3">
    <location>
        <begin position="688"/>
        <end position="705"/>
    </location>
</feature>
<dbReference type="InterPro" id="IPR036028">
    <property type="entry name" value="SH3-like_dom_sf"/>
</dbReference>
<dbReference type="InterPro" id="IPR053039">
    <property type="entry name" value="Polarity_Bud-Selection_Reg"/>
</dbReference>
<dbReference type="GO" id="GO:0007165">
    <property type="term" value="P:signal transduction"/>
    <property type="evidence" value="ECO:0007669"/>
    <property type="project" value="InterPro"/>
</dbReference>
<comment type="caution">
    <text evidence="7">The sequence shown here is derived from an EMBL/GenBank/DDBJ whole genome shotgun (WGS) entry which is preliminary data.</text>
</comment>
<feature type="compositionally biased region" description="Low complexity" evidence="3">
    <location>
        <begin position="870"/>
        <end position="885"/>
    </location>
</feature>
<dbReference type="FunFam" id="2.30.30.40:FF:000035">
    <property type="entry name" value="SH3 domain containing protein"/>
    <property type="match status" value="1"/>
</dbReference>
<evidence type="ECO:0000313" key="8">
    <source>
        <dbReference type="Proteomes" id="UP000254866"/>
    </source>
</evidence>
<dbReference type="SUPFAM" id="SSF50044">
    <property type="entry name" value="SH3-domain"/>
    <property type="match status" value="1"/>
</dbReference>
<dbReference type="InterPro" id="IPR013761">
    <property type="entry name" value="SAM/pointed_sf"/>
</dbReference>
<feature type="compositionally biased region" description="Acidic residues" evidence="3">
    <location>
        <begin position="795"/>
        <end position="810"/>
    </location>
</feature>
<feature type="compositionally biased region" description="Polar residues" evidence="3">
    <location>
        <begin position="14"/>
        <end position="23"/>
    </location>
</feature>
<feature type="compositionally biased region" description="Basic and acidic residues" evidence="3">
    <location>
        <begin position="43"/>
        <end position="60"/>
    </location>
</feature>
<feature type="compositionally biased region" description="Low complexity" evidence="3">
    <location>
        <begin position="899"/>
        <end position="909"/>
    </location>
</feature>
<feature type="compositionally biased region" description="Basic and acidic residues" evidence="3">
    <location>
        <begin position="216"/>
        <end position="226"/>
    </location>
</feature>
<dbReference type="CDD" id="cd01786">
    <property type="entry name" value="RA_STE50"/>
    <property type="match status" value="1"/>
</dbReference>
<dbReference type="Pfam" id="PF00788">
    <property type="entry name" value="RA"/>
    <property type="match status" value="1"/>
</dbReference>
<dbReference type="SUPFAM" id="SSF54236">
    <property type="entry name" value="Ubiquitin-like"/>
    <property type="match status" value="1"/>
</dbReference>
<keyword evidence="1 2" id="KW-0728">SH3 domain</keyword>
<name>A0A370TVY9_9HELO</name>
<feature type="compositionally biased region" description="Basic and acidic residues" evidence="3">
    <location>
        <begin position="577"/>
        <end position="616"/>
    </location>
</feature>
<evidence type="ECO:0000313" key="7">
    <source>
        <dbReference type="EMBL" id="RDL39679.1"/>
    </source>
</evidence>
<feature type="region of interest" description="Disordered" evidence="3">
    <location>
        <begin position="117"/>
        <end position="181"/>
    </location>
</feature>
<evidence type="ECO:0000256" key="1">
    <source>
        <dbReference type="ARBA" id="ARBA00022443"/>
    </source>
</evidence>
<proteinExistence type="predicted"/>
<dbReference type="PROSITE" id="PS50002">
    <property type="entry name" value="SH3"/>
    <property type="match status" value="1"/>
</dbReference>
<dbReference type="InterPro" id="IPR001452">
    <property type="entry name" value="SH3_domain"/>
</dbReference>
<feature type="compositionally biased region" description="Pro residues" evidence="3">
    <location>
        <begin position="1395"/>
        <end position="1406"/>
    </location>
</feature>
<feature type="compositionally biased region" description="Polar residues" evidence="3">
    <location>
        <begin position="1382"/>
        <end position="1391"/>
    </location>
</feature>
<dbReference type="InterPro" id="IPR000159">
    <property type="entry name" value="RA_dom"/>
</dbReference>
<feature type="domain" description="Ras-associating" evidence="6">
    <location>
        <begin position="1475"/>
        <end position="1548"/>
    </location>
</feature>
<feature type="region of interest" description="Disordered" evidence="3">
    <location>
        <begin position="213"/>
        <end position="245"/>
    </location>
</feature>
<gene>
    <name evidence="7" type="ORF">BP5553_04019</name>
</gene>
<evidence type="ECO:0008006" key="9">
    <source>
        <dbReference type="Google" id="ProtNLM"/>
    </source>
</evidence>